<dbReference type="Pfam" id="PF22028">
    <property type="entry name" value="DUF6934"/>
    <property type="match status" value="1"/>
</dbReference>
<dbReference type="InterPro" id="IPR053865">
    <property type="entry name" value="DUF6934"/>
</dbReference>
<proteinExistence type="predicted"/>
<accession>A0A939K7V3</accession>
<name>A0A939K7V3_9BACT</name>
<evidence type="ECO:0000313" key="2">
    <source>
        <dbReference type="Proteomes" id="UP000664034"/>
    </source>
</evidence>
<evidence type="ECO:0000313" key="1">
    <source>
        <dbReference type="EMBL" id="MBO0939040.1"/>
    </source>
</evidence>
<dbReference type="EMBL" id="JAFMYV010000012">
    <property type="protein sequence ID" value="MBO0939040.1"/>
    <property type="molecule type" value="Genomic_DNA"/>
</dbReference>
<comment type="caution">
    <text evidence="1">The sequence shown here is derived from an EMBL/GenBank/DDBJ whole genome shotgun (WGS) entry which is preliminary data.</text>
</comment>
<keyword evidence="2" id="KW-1185">Reference proteome</keyword>
<dbReference type="Proteomes" id="UP000664034">
    <property type="component" value="Unassembled WGS sequence"/>
</dbReference>
<reference evidence="1" key="1">
    <citation type="submission" date="2021-03" db="EMBL/GenBank/DDBJ databases">
        <title>Fibrella sp. HMF5335 genome sequencing and assembly.</title>
        <authorList>
            <person name="Kang H."/>
            <person name="Kim H."/>
            <person name="Bae S."/>
            <person name="Joh K."/>
        </authorList>
    </citation>
    <scope>NUCLEOTIDE SEQUENCE</scope>
    <source>
        <strain evidence="1">HMF5335</strain>
    </source>
</reference>
<protein>
    <submittedName>
        <fullName evidence="1">Uncharacterized protein</fullName>
    </submittedName>
</protein>
<organism evidence="1 2">
    <name type="scientific">Fibrella rubiginis</name>
    <dbReference type="NCBI Taxonomy" id="2817060"/>
    <lineage>
        <taxon>Bacteria</taxon>
        <taxon>Pseudomonadati</taxon>
        <taxon>Bacteroidota</taxon>
        <taxon>Cytophagia</taxon>
        <taxon>Cytophagales</taxon>
        <taxon>Spirosomataceae</taxon>
        <taxon>Fibrella</taxon>
    </lineage>
</organism>
<dbReference type="AlphaFoldDB" id="A0A939K7V3"/>
<gene>
    <name evidence="1" type="ORF">J2I47_20975</name>
</gene>
<sequence>MNHPSYAFTLSDDLLTFRFESISDQKRITKLIVYTPIPGLNGVYNLALLDFLSDGTTDDLTVSNNGDMPQILATVAQTMLQFLRQHPGATIAFAGSTPVRTRLYRVAISQNIQLIEPMLLIEGFVGGVFEPFRPNRPYDAFFIRLK</sequence>
<dbReference type="RefSeq" id="WP_207366576.1">
    <property type="nucleotide sequence ID" value="NZ_JAFMYV010000012.1"/>
</dbReference>